<evidence type="ECO:0000313" key="1">
    <source>
        <dbReference type="EMBL" id="KAH8020131.1"/>
    </source>
</evidence>
<accession>A0A9J6DDR0</accession>
<evidence type="ECO:0000313" key="2">
    <source>
        <dbReference type="Proteomes" id="UP000821866"/>
    </source>
</evidence>
<proteinExistence type="predicted"/>
<comment type="caution">
    <text evidence="1">The sequence shown here is derived from an EMBL/GenBank/DDBJ whole genome shotgun (WGS) entry which is preliminary data.</text>
</comment>
<keyword evidence="2" id="KW-1185">Reference proteome</keyword>
<dbReference type="Proteomes" id="UP000821866">
    <property type="component" value="Chromosome 8"/>
</dbReference>
<dbReference type="EMBL" id="JABSTU010000010">
    <property type="protein sequence ID" value="KAH8020131.1"/>
    <property type="molecule type" value="Genomic_DNA"/>
</dbReference>
<sequence>MNERSPVPRREHGVQRLARKGSSCSLNWFPDPVSAAVAGESDTRFFVCRLLSASSLLSPPSCCAGSLFLSACAVILSNGCSAAKDVVLLLWRGGCPLLFHLADLTGKNGAPLGAFFAGASRIWEGSLPYPPGVYVLHRALSSNRPGSGAALPPRLSFFSPPNSGWENSENGPSLIEGALGPHFYRHLIEPLIGLTLLRRIVSCVRRASHPKRGGPSRSLRHGRAPRVRAEFRASVFAGAI</sequence>
<name>A0A9J6DDR0_RHIMP</name>
<dbReference type="AlphaFoldDB" id="A0A9J6DDR0"/>
<protein>
    <submittedName>
        <fullName evidence="1">Uncharacterized protein</fullName>
    </submittedName>
</protein>
<reference evidence="1" key="2">
    <citation type="submission" date="2021-09" db="EMBL/GenBank/DDBJ databases">
        <authorList>
            <person name="Jia N."/>
            <person name="Wang J."/>
            <person name="Shi W."/>
            <person name="Du L."/>
            <person name="Sun Y."/>
            <person name="Zhan W."/>
            <person name="Jiang J."/>
            <person name="Wang Q."/>
            <person name="Zhang B."/>
            <person name="Ji P."/>
            <person name="Sakyi L.B."/>
            <person name="Cui X."/>
            <person name="Yuan T."/>
            <person name="Jiang B."/>
            <person name="Yang W."/>
            <person name="Lam T.T.-Y."/>
            <person name="Chang Q."/>
            <person name="Ding S."/>
            <person name="Wang X."/>
            <person name="Zhu J."/>
            <person name="Ruan X."/>
            <person name="Zhao L."/>
            <person name="Wei J."/>
            <person name="Que T."/>
            <person name="Du C."/>
            <person name="Cheng J."/>
            <person name="Dai P."/>
            <person name="Han X."/>
            <person name="Huang E."/>
            <person name="Gao Y."/>
            <person name="Liu J."/>
            <person name="Shao H."/>
            <person name="Ye R."/>
            <person name="Li L."/>
            <person name="Wei W."/>
            <person name="Wang X."/>
            <person name="Wang C."/>
            <person name="Huo Q."/>
            <person name="Li W."/>
            <person name="Guo W."/>
            <person name="Chen H."/>
            <person name="Chen S."/>
            <person name="Zhou L."/>
            <person name="Zhou L."/>
            <person name="Ni X."/>
            <person name="Tian J."/>
            <person name="Zhou Y."/>
            <person name="Sheng Y."/>
            <person name="Liu T."/>
            <person name="Pan Y."/>
            <person name="Xia L."/>
            <person name="Li J."/>
            <person name="Zhao F."/>
            <person name="Cao W."/>
        </authorList>
    </citation>
    <scope>NUCLEOTIDE SEQUENCE</scope>
    <source>
        <strain evidence="1">Rmic-2018</strain>
        <tissue evidence="1">Larvae</tissue>
    </source>
</reference>
<organism evidence="1 2">
    <name type="scientific">Rhipicephalus microplus</name>
    <name type="common">Cattle tick</name>
    <name type="synonym">Boophilus microplus</name>
    <dbReference type="NCBI Taxonomy" id="6941"/>
    <lineage>
        <taxon>Eukaryota</taxon>
        <taxon>Metazoa</taxon>
        <taxon>Ecdysozoa</taxon>
        <taxon>Arthropoda</taxon>
        <taxon>Chelicerata</taxon>
        <taxon>Arachnida</taxon>
        <taxon>Acari</taxon>
        <taxon>Parasitiformes</taxon>
        <taxon>Ixodida</taxon>
        <taxon>Ixodoidea</taxon>
        <taxon>Ixodidae</taxon>
        <taxon>Rhipicephalinae</taxon>
        <taxon>Rhipicephalus</taxon>
        <taxon>Boophilus</taxon>
    </lineage>
</organism>
<reference evidence="1" key="1">
    <citation type="journal article" date="2020" name="Cell">
        <title>Large-Scale Comparative Analyses of Tick Genomes Elucidate Their Genetic Diversity and Vector Capacities.</title>
        <authorList>
            <consortium name="Tick Genome and Microbiome Consortium (TIGMIC)"/>
            <person name="Jia N."/>
            <person name="Wang J."/>
            <person name="Shi W."/>
            <person name="Du L."/>
            <person name="Sun Y."/>
            <person name="Zhan W."/>
            <person name="Jiang J.F."/>
            <person name="Wang Q."/>
            <person name="Zhang B."/>
            <person name="Ji P."/>
            <person name="Bell-Sakyi L."/>
            <person name="Cui X.M."/>
            <person name="Yuan T.T."/>
            <person name="Jiang B.G."/>
            <person name="Yang W.F."/>
            <person name="Lam T.T."/>
            <person name="Chang Q.C."/>
            <person name="Ding S.J."/>
            <person name="Wang X.J."/>
            <person name="Zhu J.G."/>
            <person name="Ruan X.D."/>
            <person name="Zhao L."/>
            <person name="Wei J.T."/>
            <person name="Ye R.Z."/>
            <person name="Que T.C."/>
            <person name="Du C.H."/>
            <person name="Zhou Y.H."/>
            <person name="Cheng J.X."/>
            <person name="Dai P.F."/>
            <person name="Guo W.B."/>
            <person name="Han X.H."/>
            <person name="Huang E.J."/>
            <person name="Li L.F."/>
            <person name="Wei W."/>
            <person name="Gao Y.C."/>
            <person name="Liu J.Z."/>
            <person name="Shao H.Z."/>
            <person name="Wang X."/>
            <person name="Wang C.C."/>
            <person name="Yang T.C."/>
            <person name="Huo Q.B."/>
            <person name="Li W."/>
            <person name="Chen H.Y."/>
            <person name="Chen S.E."/>
            <person name="Zhou L.G."/>
            <person name="Ni X.B."/>
            <person name="Tian J.H."/>
            <person name="Sheng Y."/>
            <person name="Liu T."/>
            <person name="Pan Y.S."/>
            <person name="Xia L.Y."/>
            <person name="Li J."/>
            <person name="Zhao F."/>
            <person name="Cao W.C."/>
        </authorList>
    </citation>
    <scope>NUCLEOTIDE SEQUENCE</scope>
    <source>
        <strain evidence="1">Rmic-2018</strain>
    </source>
</reference>
<gene>
    <name evidence="1" type="ORF">HPB51_024936</name>
</gene>